<accession>A0A0N8WGH2</accession>
<reference evidence="1 2" key="1">
    <citation type="submission" date="2015-04" db="EMBL/GenBank/DDBJ databases">
        <title>Complete genome of flavobacterium.</title>
        <authorList>
            <person name="Kwon Y.M."/>
            <person name="Kim S.-J."/>
        </authorList>
    </citation>
    <scope>NUCLEOTIDE SEQUENCE [LARGE SCALE GENOMIC DNA]</scope>
    <source>
        <strain evidence="1 2">DK169</strain>
    </source>
</reference>
<name>A0A0N8WGH2_9FLAO</name>
<evidence type="ECO:0000313" key="2">
    <source>
        <dbReference type="Proteomes" id="UP000050827"/>
    </source>
</evidence>
<dbReference type="STRING" id="346185.AAY42_17640"/>
<dbReference type="RefSeq" id="WP_055397589.1">
    <property type="nucleotide sequence ID" value="NZ_LCTZ01000002.1"/>
</dbReference>
<sequence>MENTKYKRIQDYLISIFEQRGFVAERNQDISDIDNFIIQFKKTNDLKKDLVHVSVQSDSKRHNLVILFIARKRINDVEIYINNKRRKLLQDSRGENYTIQTFSGFLEDIRLIPISEIQKDIELFLDRIQKFVESIVLKSLTRYKTIHHLEAAVNKEINNAKPLWGNVFWIQKIIISKLSDSGNYEMLFKYIMEMHMKCLEQEVDNNEKEYYQNCVDVLLELRAELQNVQPYNIVLN</sequence>
<dbReference type="EMBL" id="LCTZ01000002">
    <property type="protein sequence ID" value="KQC31491.1"/>
    <property type="molecule type" value="Genomic_DNA"/>
</dbReference>
<organism evidence="1 2">
    <name type="scientific">Flagellimonas eckloniae</name>
    <dbReference type="NCBI Taxonomy" id="346185"/>
    <lineage>
        <taxon>Bacteria</taxon>
        <taxon>Pseudomonadati</taxon>
        <taxon>Bacteroidota</taxon>
        <taxon>Flavobacteriia</taxon>
        <taxon>Flavobacteriales</taxon>
        <taxon>Flavobacteriaceae</taxon>
        <taxon>Flagellimonas</taxon>
    </lineage>
</organism>
<dbReference type="AlphaFoldDB" id="A0A0N8WGH2"/>
<proteinExistence type="predicted"/>
<gene>
    <name evidence="1" type="ORF">AAY42_17640</name>
</gene>
<evidence type="ECO:0000313" key="1">
    <source>
        <dbReference type="EMBL" id="KQC31491.1"/>
    </source>
</evidence>
<dbReference type="Proteomes" id="UP000050827">
    <property type="component" value="Unassembled WGS sequence"/>
</dbReference>
<protein>
    <submittedName>
        <fullName evidence="1">Uncharacterized protein</fullName>
    </submittedName>
</protein>
<comment type="caution">
    <text evidence="1">The sequence shown here is derived from an EMBL/GenBank/DDBJ whole genome shotgun (WGS) entry which is preliminary data.</text>
</comment>
<keyword evidence="2" id="KW-1185">Reference proteome</keyword>